<dbReference type="Gene3D" id="3.55.40.20">
    <property type="entry name" value="Iron/manganese superoxide dismutase, C-terminal domain"/>
    <property type="match status" value="1"/>
</dbReference>
<keyword evidence="3 6" id="KW-0479">Metal-binding</keyword>
<evidence type="ECO:0000259" key="7">
    <source>
        <dbReference type="Pfam" id="PF00081"/>
    </source>
</evidence>
<accession>A0ABR2YCN6</accession>
<dbReference type="InterPro" id="IPR036314">
    <property type="entry name" value="SOD_C_sf"/>
</dbReference>
<evidence type="ECO:0000256" key="2">
    <source>
        <dbReference type="ARBA" id="ARBA00012682"/>
    </source>
</evidence>
<name>A0ABR2YCN6_9CHLO</name>
<proteinExistence type="inferred from homology"/>
<evidence type="ECO:0000259" key="8">
    <source>
        <dbReference type="Pfam" id="PF02777"/>
    </source>
</evidence>
<dbReference type="PANTHER" id="PTHR11404:SF6">
    <property type="entry name" value="SUPEROXIDE DISMUTASE [MN], MITOCHONDRIAL"/>
    <property type="match status" value="1"/>
</dbReference>
<organism evidence="9 10">
    <name type="scientific">Coccomyxa subellipsoidea</name>
    <dbReference type="NCBI Taxonomy" id="248742"/>
    <lineage>
        <taxon>Eukaryota</taxon>
        <taxon>Viridiplantae</taxon>
        <taxon>Chlorophyta</taxon>
        <taxon>core chlorophytes</taxon>
        <taxon>Trebouxiophyceae</taxon>
        <taxon>Trebouxiophyceae incertae sedis</taxon>
        <taxon>Coccomyxaceae</taxon>
        <taxon>Coccomyxa</taxon>
    </lineage>
</organism>
<keyword evidence="4 6" id="KW-0560">Oxidoreductase</keyword>
<dbReference type="Pfam" id="PF00081">
    <property type="entry name" value="Sod_Fe_N"/>
    <property type="match status" value="1"/>
</dbReference>
<dbReference type="EMBL" id="JALJOT010000016">
    <property type="protein sequence ID" value="KAK9902133.1"/>
    <property type="molecule type" value="Genomic_DNA"/>
</dbReference>
<dbReference type="Proteomes" id="UP001491310">
    <property type="component" value="Unassembled WGS sequence"/>
</dbReference>
<dbReference type="InterPro" id="IPR036324">
    <property type="entry name" value="Mn/Fe_SOD_N_sf"/>
</dbReference>
<dbReference type="EC" id="1.15.1.1" evidence="2 6"/>
<dbReference type="Pfam" id="PF02777">
    <property type="entry name" value="Sod_Fe_C"/>
    <property type="match status" value="1"/>
</dbReference>
<evidence type="ECO:0000256" key="3">
    <source>
        <dbReference type="ARBA" id="ARBA00022723"/>
    </source>
</evidence>
<comment type="function">
    <text evidence="6">Destroys radicals which are normally produced within the cells and which are toxic to biological systems.</text>
</comment>
<evidence type="ECO:0000256" key="1">
    <source>
        <dbReference type="ARBA" id="ARBA00008714"/>
    </source>
</evidence>
<dbReference type="Gene3D" id="1.10.287.990">
    <property type="entry name" value="Fe,Mn superoxide dismutase (SOD) domain"/>
    <property type="match status" value="1"/>
</dbReference>
<evidence type="ECO:0000313" key="9">
    <source>
        <dbReference type="EMBL" id="KAK9902133.1"/>
    </source>
</evidence>
<comment type="catalytic activity">
    <reaction evidence="5 6">
        <text>2 superoxide + 2 H(+) = H2O2 + O2</text>
        <dbReference type="Rhea" id="RHEA:20696"/>
        <dbReference type="ChEBI" id="CHEBI:15378"/>
        <dbReference type="ChEBI" id="CHEBI:15379"/>
        <dbReference type="ChEBI" id="CHEBI:16240"/>
        <dbReference type="ChEBI" id="CHEBI:18421"/>
        <dbReference type="EC" id="1.15.1.1"/>
    </reaction>
</comment>
<dbReference type="PIRSF" id="PIRSF000349">
    <property type="entry name" value="SODismutase"/>
    <property type="match status" value="1"/>
</dbReference>
<dbReference type="PRINTS" id="PR01703">
    <property type="entry name" value="MNSODISMTASE"/>
</dbReference>
<reference evidence="9 10" key="1">
    <citation type="journal article" date="2024" name="Nat. Commun.">
        <title>Phylogenomics reveals the evolutionary origins of lichenization in chlorophyte algae.</title>
        <authorList>
            <person name="Puginier C."/>
            <person name="Libourel C."/>
            <person name="Otte J."/>
            <person name="Skaloud P."/>
            <person name="Haon M."/>
            <person name="Grisel S."/>
            <person name="Petersen M."/>
            <person name="Berrin J.G."/>
            <person name="Delaux P.M."/>
            <person name="Dal Grande F."/>
            <person name="Keller J."/>
        </authorList>
    </citation>
    <scope>NUCLEOTIDE SEQUENCE [LARGE SCALE GENOMIC DNA]</scope>
    <source>
        <strain evidence="9 10">SAG 216-7</strain>
    </source>
</reference>
<evidence type="ECO:0000256" key="5">
    <source>
        <dbReference type="ARBA" id="ARBA00049204"/>
    </source>
</evidence>
<dbReference type="InterPro" id="IPR050265">
    <property type="entry name" value="Fe/Mn_Superoxide_Dismutase"/>
</dbReference>
<sequence>MATEATVKLPDLPYSYSALEPVISGEIMELHHKKHHQAYVTGYNTAYKQFKEAEEKKDIEKIVQLQSAIKFNGGGHVNHSIFWNNLTPPKDYEPPSGEIAKQIEKDFGSLDKLIPMFNAKTAAIQGSGWGWLGYSKEHDKLLYSSTPNQDPLVIQGLVPVLGVDIWEHAYYIQYKNLRPEYLKNIWKIINWKDVDERLRAAKA</sequence>
<keyword evidence="10" id="KW-1185">Reference proteome</keyword>
<dbReference type="InterPro" id="IPR019832">
    <property type="entry name" value="Mn/Fe_SOD_C"/>
</dbReference>
<protein>
    <recommendedName>
        <fullName evidence="2 6">Superoxide dismutase</fullName>
        <ecNumber evidence="2 6">1.15.1.1</ecNumber>
    </recommendedName>
</protein>
<dbReference type="PANTHER" id="PTHR11404">
    <property type="entry name" value="SUPEROXIDE DISMUTASE 2"/>
    <property type="match status" value="1"/>
</dbReference>
<comment type="similarity">
    <text evidence="1 6">Belongs to the iron/manganese superoxide dismutase family.</text>
</comment>
<evidence type="ECO:0000256" key="6">
    <source>
        <dbReference type="RuleBase" id="RU000414"/>
    </source>
</evidence>
<dbReference type="InterPro" id="IPR019831">
    <property type="entry name" value="Mn/Fe_SOD_N"/>
</dbReference>
<dbReference type="SUPFAM" id="SSF54719">
    <property type="entry name" value="Fe,Mn superoxide dismutase (SOD), C-terminal domain"/>
    <property type="match status" value="1"/>
</dbReference>
<dbReference type="SUPFAM" id="SSF46609">
    <property type="entry name" value="Fe,Mn superoxide dismutase (SOD), N-terminal domain"/>
    <property type="match status" value="1"/>
</dbReference>
<dbReference type="InterPro" id="IPR019833">
    <property type="entry name" value="Mn/Fe_SOD_BS"/>
</dbReference>
<feature type="domain" description="Manganese/iron superoxide dismutase C-terminal" evidence="8">
    <location>
        <begin position="95"/>
        <end position="197"/>
    </location>
</feature>
<gene>
    <name evidence="9" type="ORF">WJX75_005476</name>
</gene>
<evidence type="ECO:0000313" key="10">
    <source>
        <dbReference type="Proteomes" id="UP001491310"/>
    </source>
</evidence>
<dbReference type="PROSITE" id="PS00088">
    <property type="entry name" value="SOD_MN"/>
    <property type="match status" value="1"/>
</dbReference>
<feature type="domain" description="Manganese/iron superoxide dismutase N-terminal" evidence="7">
    <location>
        <begin position="8"/>
        <end position="86"/>
    </location>
</feature>
<dbReference type="InterPro" id="IPR001189">
    <property type="entry name" value="Mn/Fe_SOD"/>
</dbReference>
<comment type="caution">
    <text evidence="9">The sequence shown here is derived from an EMBL/GenBank/DDBJ whole genome shotgun (WGS) entry which is preliminary data.</text>
</comment>
<evidence type="ECO:0000256" key="4">
    <source>
        <dbReference type="ARBA" id="ARBA00023002"/>
    </source>
</evidence>